<dbReference type="EMBL" id="JACEFO010002751">
    <property type="protein sequence ID" value="KAF8650004.1"/>
    <property type="molecule type" value="Genomic_DNA"/>
</dbReference>
<evidence type="ECO:0000313" key="1">
    <source>
        <dbReference type="EMBL" id="KAF8650004.1"/>
    </source>
</evidence>
<name>A0A835A646_9POAL</name>
<comment type="caution">
    <text evidence="1">The sequence shown here is derived from an EMBL/GenBank/DDBJ whole genome shotgun (WGS) entry which is preliminary data.</text>
</comment>
<accession>A0A835A646</accession>
<sequence length="26" mass="3207">MWVPLRLRGWNVRDVRRLSRPAFPPM</sequence>
<protein>
    <submittedName>
        <fullName evidence="1">Uncharacterized protein</fullName>
    </submittedName>
</protein>
<evidence type="ECO:0000313" key="2">
    <source>
        <dbReference type="Proteomes" id="UP000636709"/>
    </source>
</evidence>
<organism evidence="1 2">
    <name type="scientific">Digitaria exilis</name>
    <dbReference type="NCBI Taxonomy" id="1010633"/>
    <lineage>
        <taxon>Eukaryota</taxon>
        <taxon>Viridiplantae</taxon>
        <taxon>Streptophyta</taxon>
        <taxon>Embryophyta</taxon>
        <taxon>Tracheophyta</taxon>
        <taxon>Spermatophyta</taxon>
        <taxon>Magnoliopsida</taxon>
        <taxon>Liliopsida</taxon>
        <taxon>Poales</taxon>
        <taxon>Poaceae</taxon>
        <taxon>PACMAD clade</taxon>
        <taxon>Panicoideae</taxon>
        <taxon>Panicodae</taxon>
        <taxon>Paniceae</taxon>
        <taxon>Anthephorinae</taxon>
        <taxon>Digitaria</taxon>
    </lineage>
</organism>
<proteinExistence type="predicted"/>
<keyword evidence="2" id="KW-1185">Reference proteome</keyword>
<gene>
    <name evidence="1" type="ORF">HU200_064166</name>
</gene>
<reference evidence="1" key="1">
    <citation type="submission" date="2020-07" db="EMBL/GenBank/DDBJ databases">
        <title>Genome sequence and genetic diversity analysis of an under-domesticated orphan crop, white fonio (Digitaria exilis).</title>
        <authorList>
            <person name="Bennetzen J.L."/>
            <person name="Chen S."/>
            <person name="Ma X."/>
            <person name="Wang X."/>
            <person name="Yssel A.E.J."/>
            <person name="Chaluvadi S.R."/>
            <person name="Johnson M."/>
            <person name="Gangashetty P."/>
            <person name="Hamidou F."/>
            <person name="Sanogo M.D."/>
            <person name="Zwaenepoel A."/>
            <person name="Wallace J."/>
            <person name="Van De Peer Y."/>
            <person name="Van Deynze A."/>
        </authorList>
    </citation>
    <scope>NUCLEOTIDE SEQUENCE</scope>
    <source>
        <tissue evidence="1">Leaves</tissue>
    </source>
</reference>
<dbReference type="Proteomes" id="UP000636709">
    <property type="component" value="Unassembled WGS sequence"/>
</dbReference>
<dbReference type="AlphaFoldDB" id="A0A835A646"/>